<comment type="caution">
    <text evidence="1">The sequence shown here is derived from an EMBL/GenBank/DDBJ whole genome shotgun (WGS) entry which is preliminary data.</text>
</comment>
<evidence type="ECO:0000313" key="1">
    <source>
        <dbReference type="EMBL" id="GMJ10788.1"/>
    </source>
</evidence>
<dbReference type="OrthoDB" id="1931687at2759"/>
<organism evidence="1 2">
    <name type="scientific">Hibiscus trionum</name>
    <name type="common">Flower of an hour</name>
    <dbReference type="NCBI Taxonomy" id="183268"/>
    <lineage>
        <taxon>Eukaryota</taxon>
        <taxon>Viridiplantae</taxon>
        <taxon>Streptophyta</taxon>
        <taxon>Embryophyta</taxon>
        <taxon>Tracheophyta</taxon>
        <taxon>Spermatophyta</taxon>
        <taxon>Magnoliopsida</taxon>
        <taxon>eudicotyledons</taxon>
        <taxon>Gunneridae</taxon>
        <taxon>Pentapetalae</taxon>
        <taxon>rosids</taxon>
        <taxon>malvids</taxon>
        <taxon>Malvales</taxon>
        <taxon>Malvaceae</taxon>
        <taxon>Malvoideae</taxon>
        <taxon>Hibiscus</taxon>
    </lineage>
</organism>
<dbReference type="PANTHER" id="PTHR34676:SF8">
    <property type="entry name" value="TRANSMEMBRANE PROTEIN"/>
    <property type="match status" value="1"/>
</dbReference>
<dbReference type="AlphaFoldDB" id="A0A9W7J9Y0"/>
<gene>
    <name evidence="1" type="ORF">HRI_004748000</name>
</gene>
<keyword evidence="2" id="KW-1185">Reference proteome</keyword>
<name>A0A9W7J9Y0_HIBTR</name>
<evidence type="ECO:0008006" key="3">
    <source>
        <dbReference type="Google" id="ProtNLM"/>
    </source>
</evidence>
<dbReference type="Pfam" id="PF14223">
    <property type="entry name" value="Retrotran_gag_2"/>
    <property type="match status" value="1"/>
</dbReference>
<dbReference type="EMBL" id="BSYR01000057">
    <property type="protein sequence ID" value="GMJ10788.1"/>
    <property type="molecule type" value="Genomic_DNA"/>
</dbReference>
<evidence type="ECO:0000313" key="2">
    <source>
        <dbReference type="Proteomes" id="UP001165190"/>
    </source>
</evidence>
<protein>
    <recommendedName>
        <fullName evidence="3">DUF4219 domain-containing protein</fullName>
    </recommendedName>
</protein>
<proteinExistence type="predicted"/>
<reference evidence="1" key="1">
    <citation type="submission" date="2023-05" db="EMBL/GenBank/DDBJ databases">
        <title>Genome and transcriptome analyses reveal genes involved in the formation of fine ridges on petal epidermal cells in Hibiscus trionum.</title>
        <authorList>
            <person name="Koshimizu S."/>
            <person name="Masuda S."/>
            <person name="Ishii T."/>
            <person name="Shirasu K."/>
            <person name="Hoshino A."/>
            <person name="Arita M."/>
        </authorList>
    </citation>
    <scope>NUCLEOTIDE SEQUENCE</scope>
    <source>
        <strain evidence="1">Hamamatsu line</strain>
    </source>
</reference>
<accession>A0A9W7J9Y0</accession>
<dbReference type="PANTHER" id="PTHR34676">
    <property type="entry name" value="DUF4219 DOMAIN-CONTAINING PROTEIN-RELATED"/>
    <property type="match status" value="1"/>
</dbReference>
<sequence length="217" mass="25196">MTSKSTNLYESQFTTKPPLCNGDNYPYWKNQMRLFIKSNDYLLWDVIEDGPSIPMKQEGDRKVPKAKQEMTDEEKKKLQVNEKALHMLFCALEPDMYSKISSCTSTKEVWDTLEITYEGTNDVQVTKIGLLNLSYKNFKMEPDESVTKMFDCFSVIVNGLKGFEEVIHEDKLVWKLLYSLLESWDGKRTAIIKVKDLKTLKLDALMGSLLTYEIMKQ</sequence>
<dbReference type="Proteomes" id="UP001165190">
    <property type="component" value="Unassembled WGS sequence"/>
</dbReference>